<protein>
    <recommendedName>
        <fullName evidence="5">DUF3805 domain-containing protein</fullName>
    </recommendedName>
</protein>
<accession>F0R3U2</accession>
<organism evidence="3 4">
    <name type="scientific">Phocaeicola salanitronis (strain DSM 18170 / JCM 13657 / CCUG 60908 / BL78)</name>
    <name type="common">Bacteroides salanitronis</name>
    <dbReference type="NCBI Taxonomy" id="667015"/>
    <lineage>
        <taxon>Bacteria</taxon>
        <taxon>Pseudomonadati</taxon>
        <taxon>Bacteroidota</taxon>
        <taxon>Bacteroidia</taxon>
        <taxon>Bacteroidales</taxon>
        <taxon>Bacteroidaceae</taxon>
        <taxon>Phocaeicola</taxon>
    </lineage>
</organism>
<dbReference type="Gene3D" id="3.40.1000.10">
    <property type="entry name" value="Mog1/PsbP, alpha/beta/alpha sandwich"/>
    <property type="match status" value="1"/>
</dbReference>
<name>F0R3U2_PHOSB</name>
<evidence type="ECO:0000313" key="4">
    <source>
        <dbReference type="Proteomes" id="UP000007486"/>
    </source>
</evidence>
<feature type="domain" description="DUF3805" evidence="1">
    <location>
        <begin position="10"/>
        <end position="160"/>
    </location>
</feature>
<gene>
    <name evidence="3" type="ordered locus">Bacsa_0013</name>
</gene>
<dbReference type="RefSeq" id="WP_013616091.1">
    <property type="nucleotide sequence ID" value="NC_015164.1"/>
</dbReference>
<feature type="domain" description="DUF3806" evidence="2">
    <location>
        <begin position="184"/>
        <end position="269"/>
    </location>
</feature>
<evidence type="ECO:0000259" key="1">
    <source>
        <dbReference type="Pfam" id="PF12712"/>
    </source>
</evidence>
<dbReference type="Proteomes" id="UP000007486">
    <property type="component" value="Chromosome"/>
</dbReference>
<dbReference type="eggNOG" id="ENOG5033Q7U">
    <property type="taxonomic scope" value="Bacteria"/>
</dbReference>
<dbReference type="HOGENOM" id="CLU_1033094_0_0_10"/>
<evidence type="ECO:0008006" key="5">
    <source>
        <dbReference type="Google" id="ProtNLM"/>
    </source>
</evidence>
<dbReference type="InterPro" id="IPR024315">
    <property type="entry name" value="DUF3805"/>
</dbReference>
<keyword evidence="4" id="KW-1185">Reference proteome</keyword>
<dbReference type="Pfam" id="PF12712">
    <property type="entry name" value="DUF3805"/>
    <property type="match status" value="1"/>
</dbReference>
<dbReference type="KEGG" id="bsa:Bacsa_0013"/>
<dbReference type="STRING" id="667015.Bacsa_0013"/>
<dbReference type="EMBL" id="CP002530">
    <property type="protein sequence ID" value="ADY34629.1"/>
    <property type="molecule type" value="Genomic_DNA"/>
</dbReference>
<dbReference type="InterPro" id="IPR024266">
    <property type="entry name" value="DUF3806"/>
</dbReference>
<dbReference type="OrthoDB" id="1024359at2"/>
<sequence>MNFQLSTNRTYISPGSWFALTYPFGWCESEDAEDSFLFYNPDKWAGNFRISAYRGESRGYAKECMEDELAHTRGAKPVQVGNWKCVYWAESFQENGNWYTTHFWITGQGAVSVECSFTVVKGENIKVAEEIIASLRVRRDDEKSWKAVIPVRILEINGINEAYDWAVLTIKKQLTKDFTGCEADIDRIQQVMDSGRFKSEQRQAWESFGIAFGTILVNEMDGMDWVTVIDGKQEYPALRFADTEVMVYPTKLVWDAVRNGKTCNLKDEYLRIRTEVEKALSK</sequence>
<reference evidence="3 4" key="1">
    <citation type="journal article" date="2011" name="Stand. Genomic Sci.">
        <title>Complete genome sequence of Bacteroides salanitronis type strain (BL78).</title>
        <authorList>
            <person name="Gronow S."/>
            <person name="Held B."/>
            <person name="Lucas S."/>
            <person name="Lapidus A."/>
            <person name="Del Rio T.G."/>
            <person name="Nolan M."/>
            <person name="Tice H."/>
            <person name="Deshpande S."/>
            <person name="Cheng J.F."/>
            <person name="Pitluck S."/>
            <person name="Liolios K."/>
            <person name="Pagani I."/>
            <person name="Ivanova N."/>
            <person name="Mavromatis K."/>
            <person name="Pati A."/>
            <person name="Tapia R."/>
            <person name="Han C."/>
            <person name="Goodwin L."/>
            <person name="Chen A."/>
            <person name="Palaniappan K."/>
            <person name="Land M."/>
            <person name="Hauser L."/>
            <person name="Chang Y.J."/>
            <person name="Jeffries C.D."/>
            <person name="Brambilla E.M."/>
            <person name="Rohde M."/>
            <person name="Goker M."/>
            <person name="Detter J.C."/>
            <person name="Woyke T."/>
            <person name="Bristow J."/>
            <person name="Markowitz V."/>
            <person name="Hugenholtz P."/>
            <person name="Kyrpides N.C."/>
            <person name="Klenk H.P."/>
            <person name="Eisen J.A."/>
        </authorList>
    </citation>
    <scope>NUCLEOTIDE SEQUENCE [LARGE SCALE GENOMIC DNA]</scope>
    <source>
        <strain evidence="3 4">DSM 18170</strain>
    </source>
</reference>
<dbReference type="Pfam" id="PF12713">
    <property type="entry name" value="DUF3806"/>
    <property type="match status" value="1"/>
</dbReference>
<evidence type="ECO:0000259" key="2">
    <source>
        <dbReference type="Pfam" id="PF12713"/>
    </source>
</evidence>
<dbReference type="AlphaFoldDB" id="F0R3U2"/>
<dbReference type="Gene3D" id="1.20.120.1090">
    <property type="match status" value="1"/>
</dbReference>
<evidence type="ECO:0000313" key="3">
    <source>
        <dbReference type="EMBL" id="ADY34629.1"/>
    </source>
</evidence>
<proteinExistence type="predicted"/>